<evidence type="ECO:0000313" key="1">
    <source>
        <dbReference type="EMBL" id="GER91623.1"/>
    </source>
</evidence>
<keyword evidence="2" id="KW-1185">Reference proteome</keyword>
<protein>
    <submittedName>
        <fullName evidence="1">Uncharacterized protein</fullName>
    </submittedName>
</protein>
<accession>A0A5J4KVU5</accession>
<name>A0A5J4KVU5_9CHLR</name>
<organism evidence="1 2">
    <name type="scientific">Dictyobacter vulcani</name>
    <dbReference type="NCBI Taxonomy" id="2607529"/>
    <lineage>
        <taxon>Bacteria</taxon>
        <taxon>Bacillati</taxon>
        <taxon>Chloroflexota</taxon>
        <taxon>Ktedonobacteria</taxon>
        <taxon>Ktedonobacterales</taxon>
        <taxon>Dictyobacteraceae</taxon>
        <taxon>Dictyobacter</taxon>
    </lineage>
</organism>
<dbReference type="AlphaFoldDB" id="A0A5J4KVU5"/>
<gene>
    <name evidence="1" type="ORF">KDW_57850</name>
</gene>
<dbReference type="EMBL" id="BKZW01000004">
    <property type="protein sequence ID" value="GER91623.1"/>
    <property type="molecule type" value="Genomic_DNA"/>
</dbReference>
<comment type="caution">
    <text evidence="1">The sequence shown here is derived from an EMBL/GenBank/DDBJ whole genome shotgun (WGS) entry which is preliminary data.</text>
</comment>
<dbReference type="Gene3D" id="2.120.10.30">
    <property type="entry name" value="TolB, C-terminal domain"/>
    <property type="match status" value="1"/>
</dbReference>
<sequence length="206" mass="22202">MVAGSGFLPHILYQLLDIHKSVAQQSSNVKSFAAQQNQSECQSYQSYDISTDQTKLICSVNPVMGPNTIVPAIKVKPISSGSWHTIFTAPLSSQVLARASRGQMILFTVNDVATHVAQLYRINTDGTQLKLLTSAPAAEYSFDSYGAGNNSYLPWTNVSHDGKYYAILQTTNSKDSLIIGNIHGGSATTMPVANNFQANIVGWTAA</sequence>
<dbReference type="SUPFAM" id="SSF82171">
    <property type="entry name" value="DPP6 N-terminal domain-like"/>
    <property type="match status" value="1"/>
</dbReference>
<dbReference type="Proteomes" id="UP000326912">
    <property type="component" value="Unassembled WGS sequence"/>
</dbReference>
<dbReference type="InterPro" id="IPR011042">
    <property type="entry name" value="6-blade_b-propeller_TolB-like"/>
</dbReference>
<reference evidence="1 2" key="1">
    <citation type="submission" date="2019-10" db="EMBL/GenBank/DDBJ databases">
        <title>Dictyobacter vulcani sp. nov., within the class Ktedonobacteria, isolated from soil of volcanic Mt. Zao.</title>
        <authorList>
            <person name="Zheng Y."/>
            <person name="Wang C.M."/>
            <person name="Sakai Y."/>
            <person name="Abe K."/>
            <person name="Yokota A."/>
            <person name="Yabe S."/>
        </authorList>
    </citation>
    <scope>NUCLEOTIDE SEQUENCE [LARGE SCALE GENOMIC DNA]</scope>
    <source>
        <strain evidence="1 2">W12</strain>
    </source>
</reference>
<evidence type="ECO:0000313" key="2">
    <source>
        <dbReference type="Proteomes" id="UP000326912"/>
    </source>
</evidence>
<proteinExistence type="predicted"/>